<dbReference type="Gene3D" id="1.20.1560.10">
    <property type="entry name" value="ABC transporter type 1, transmembrane domain"/>
    <property type="match status" value="1"/>
</dbReference>
<dbReference type="Proteomes" id="UP001304340">
    <property type="component" value="Chromosome"/>
</dbReference>
<dbReference type="EMBL" id="CP138359">
    <property type="protein sequence ID" value="WPF82214.1"/>
    <property type="molecule type" value="Genomic_DNA"/>
</dbReference>
<dbReference type="KEGG" id="sbil:SANBI_003557"/>
<reference evidence="10" key="1">
    <citation type="submission" date="2023-11" db="EMBL/GenBank/DDBJ databases">
        <authorList>
            <person name="Helweg L.P."/>
            <person name="Kiel A."/>
            <person name="Hitz F."/>
            <person name="Ruckert-Reed C."/>
            <person name="Busche T."/>
            <person name="Kaltschmidt B."/>
            <person name="Kaltschmidt C."/>
        </authorList>
    </citation>
    <scope>NUCLEOTIDE SEQUENCE [LARGE SCALE GENOMIC DNA]</scope>
    <source>
        <strain evidence="10">4.1</strain>
    </source>
</reference>
<dbReference type="InterPro" id="IPR039421">
    <property type="entry name" value="Type_1_exporter"/>
</dbReference>
<feature type="compositionally biased region" description="Low complexity" evidence="5">
    <location>
        <begin position="27"/>
        <end position="37"/>
    </location>
</feature>
<dbReference type="GO" id="GO:0005524">
    <property type="term" value="F:ATP binding"/>
    <property type="evidence" value="ECO:0007669"/>
    <property type="project" value="UniProtKB-KW"/>
</dbReference>
<dbReference type="GO" id="GO:0140359">
    <property type="term" value="F:ABC-type transporter activity"/>
    <property type="evidence" value="ECO:0007669"/>
    <property type="project" value="InterPro"/>
</dbReference>
<keyword evidence="4 6" id="KW-0472">Membrane</keyword>
<evidence type="ECO:0000256" key="5">
    <source>
        <dbReference type="SAM" id="MobiDB-lite"/>
    </source>
</evidence>
<keyword evidence="9" id="KW-0067">ATP-binding</keyword>
<dbReference type="Pfam" id="PF00664">
    <property type="entry name" value="ABC_membrane"/>
    <property type="match status" value="1"/>
</dbReference>
<dbReference type="SUPFAM" id="SSF52540">
    <property type="entry name" value="P-loop containing nucleoside triphosphate hydrolases"/>
    <property type="match status" value="1"/>
</dbReference>
<dbReference type="InterPro" id="IPR027417">
    <property type="entry name" value="P-loop_NTPase"/>
</dbReference>
<sequence>MSPAPDSAPGLDPRGTRGSVPSQAPGSAPRTAPRPTSPRRLFGLALVADGRGGALAAATALLVVHALAEAAVPVMIGATVDRAVLPGDPAALATWLGALVGVFVVLTVSYQSASRLMVSVYGYGEQSLRHLALSRILRPRLSAHRLTPGETLTYVTSDTYRVAGVAWSVAQQCATLASIVGASLVMLAFSPVATAVVLVSTLLTLVVMRVVSRPIERRGYAEQRAATEAGAVAADFMSGFRVLVGIGARDEAVRRYVAASGASRVAATAAGRSLAGYEAVSATIAAGTTTVLAGAAAWLAADGQISVGELVTVLGLAQLVGGDLAYAGSFPASWVHKIASARRLARLVDAADLVDASGPVVSGDVTGRSDAQGLVGDDSPDVDSRDIARLDGDGCADDDSPDDDVVLTFRTGAGTGLGNSASTSAVHLRRGEMLGVRPPDSGSARELSRVLGLRSPVARGDVTVRVDGTQVDALDLDPLDYRRRVVSFPHRHTIASGTLREAVSGQGSGVLPDLDLVDAAALHDTVLEAGGWEAQVGEGGRRLSGGQRQRIGVARALHTAADVLVLDEPTSAVDTVTEARVAQALVRQGRTLVVVSTSPVLLGACDRVVDLEPSSEQTTHRDPAAAPAPLTRETSVEHG</sequence>
<accession>A0AAF0Z7L8</accession>
<feature type="domain" description="ABC transmembrane type-1" evidence="8">
    <location>
        <begin position="56"/>
        <end position="322"/>
    </location>
</feature>
<name>A0AAF0Z7L8_9MICO</name>
<keyword evidence="10" id="KW-1185">Reference proteome</keyword>
<evidence type="ECO:0000313" key="9">
    <source>
        <dbReference type="EMBL" id="WPF82214.1"/>
    </source>
</evidence>
<dbReference type="PROSITE" id="PS50893">
    <property type="entry name" value="ABC_TRANSPORTER_2"/>
    <property type="match status" value="1"/>
</dbReference>
<evidence type="ECO:0000256" key="1">
    <source>
        <dbReference type="ARBA" id="ARBA00004651"/>
    </source>
</evidence>
<dbReference type="PANTHER" id="PTHR24221:SF654">
    <property type="entry name" value="ATP-BINDING CASSETTE SUB-FAMILY B MEMBER 6"/>
    <property type="match status" value="1"/>
</dbReference>
<dbReference type="PROSITE" id="PS50929">
    <property type="entry name" value="ABC_TM1F"/>
    <property type="match status" value="1"/>
</dbReference>
<feature type="transmembrane region" description="Helical" evidence="6">
    <location>
        <begin position="184"/>
        <end position="208"/>
    </location>
</feature>
<evidence type="ECO:0000256" key="2">
    <source>
        <dbReference type="ARBA" id="ARBA00022692"/>
    </source>
</evidence>
<dbReference type="Pfam" id="PF00005">
    <property type="entry name" value="ABC_tran"/>
    <property type="match status" value="1"/>
</dbReference>
<dbReference type="PANTHER" id="PTHR24221">
    <property type="entry name" value="ATP-BINDING CASSETTE SUB-FAMILY B"/>
    <property type="match status" value="1"/>
</dbReference>
<evidence type="ECO:0000256" key="6">
    <source>
        <dbReference type="SAM" id="Phobius"/>
    </source>
</evidence>
<feature type="transmembrane region" description="Helical" evidence="6">
    <location>
        <begin position="90"/>
        <end position="110"/>
    </location>
</feature>
<evidence type="ECO:0000256" key="3">
    <source>
        <dbReference type="ARBA" id="ARBA00022989"/>
    </source>
</evidence>
<proteinExistence type="predicted"/>
<feature type="region of interest" description="Disordered" evidence="5">
    <location>
        <begin position="612"/>
        <end position="639"/>
    </location>
</feature>
<dbReference type="SUPFAM" id="SSF90123">
    <property type="entry name" value="ABC transporter transmembrane region"/>
    <property type="match status" value="1"/>
</dbReference>
<evidence type="ECO:0000256" key="4">
    <source>
        <dbReference type="ARBA" id="ARBA00023136"/>
    </source>
</evidence>
<feature type="region of interest" description="Disordered" evidence="5">
    <location>
        <begin position="1"/>
        <end position="37"/>
    </location>
</feature>
<dbReference type="InterPro" id="IPR011527">
    <property type="entry name" value="ABC1_TM_dom"/>
</dbReference>
<dbReference type="GO" id="GO:0016887">
    <property type="term" value="F:ATP hydrolysis activity"/>
    <property type="evidence" value="ECO:0007669"/>
    <property type="project" value="InterPro"/>
</dbReference>
<dbReference type="Gene3D" id="3.40.50.300">
    <property type="entry name" value="P-loop containing nucleotide triphosphate hydrolases"/>
    <property type="match status" value="1"/>
</dbReference>
<gene>
    <name evidence="9" type="ORF">SANBI_003557</name>
</gene>
<dbReference type="PROSITE" id="PS00211">
    <property type="entry name" value="ABC_TRANSPORTER_1"/>
    <property type="match status" value="1"/>
</dbReference>
<dbReference type="InterPro" id="IPR003439">
    <property type="entry name" value="ABC_transporter-like_ATP-bd"/>
</dbReference>
<evidence type="ECO:0000313" key="10">
    <source>
        <dbReference type="Proteomes" id="UP001304340"/>
    </source>
</evidence>
<keyword evidence="2 6" id="KW-0812">Transmembrane</keyword>
<dbReference type="InterPro" id="IPR036640">
    <property type="entry name" value="ABC1_TM_sf"/>
</dbReference>
<evidence type="ECO:0000259" key="7">
    <source>
        <dbReference type="PROSITE" id="PS50893"/>
    </source>
</evidence>
<organism evidence="9 10">
    <name type="scientific">Sanguibacter biliveldensis</name>
    <dbReference type="NCBI Taxonomy" id="3030830"/>
    <lineage>
        <taxon>Bacteria</taxon>
        <taxon>Bacillati</taxon>
        <taxon>Actinomycetota</taxon>
        <taxon>Actinomycetes</taxon>
        <taxon>Micrococcales</taxon>
        <taxon>Sanguibacteraceae</taxon>
        <taxon>Sanguibacter</taxon>
    </lineage>
</organism>
<keyword evidence="3 6" id="KW-1133">Transmembrane helix</keyword>
<evidence type="ECO:0000259" key="8">
    <source>
        <dbReference type="PROSITE" id="PS50929"/>
    </source>
</evidence>
<dbReference type="GO" id="GO:0005886">
    <property type="term" value="C:plasma membrane"/>
    <property type="evidence" value="ECO:0007669"/>
    <property type="project" value="UniProtKB-SubCell"/>
</dbReference>
<dbReference type="AlphaFoldDB" id="A0AAF0Z7L8"/>
<comment type="subcellular location">
    <subcellularLocation>
        <location evidence="1">Cell membrane</location>
        <topology evidence="1">Multi-pass membrane protein</topology>
    </subcellularLocation>
</comment>
<feature type="transmembrane region" description="Helical" evidence="6">
    <location>
        <begin position="54"/>
        <end position="78"/>
    </location>
</feature>
<keyword evidence="9" id="KW-0547">Nucleotide-binding</keyword>
<feature type="domain" description="ABC transporter" evidence="7">
    <location>
        <begin position="400"/>
        <end position="638"/>
    </location>
</feature>
<protein>
    <submittedName>
        <fullName evidence="9">ABC transporter ATP-binding protein</fullName>
    </submittedName>
</protein>
<dbReference type="InterPro" id="IPR017871">
    <property type="entry name" value="ABC_transporter-like_CS"/>
</dbReference>
<dbReference type="RefSeq" id="WP_319157425.1">
    <property type="nucleotide sequence ID" value="NZ_CP138359.1"/>
</dbReference>